<evidence type="ECO:0000259" key="5">
    <source>
        <dbReference type="PROSITE" id="PS51094"/>
    </source>
</evidence>
<dbReference type="Pfam" id="PF08279">
    <property type="entry name" value="HTH_11"/>
    <property type="match status" value="1"/>
</dbReference>
<sequence>MKERTIKLLKVLAEESKPISLEDLSREFSVSTRTIRNELNEINTLLENDKLPPSKNIRGQGVVLILNADERRRIDKIIESYSADYYNREERYLDLIFSIGFSQKKILLYEKEEQFAISKSTMDEDMRRIRQFLDKYEIQIVSDPKLGMIFTGQEHNIRTFLYDAVNQSLGLVVVGKNESVTNRKLEIFYQYVDNHFIEQIDEIYNQTISDTQVDIYRYQAILFSAICVRRIQKGNMIETSYLLDEVSQDRQKISDFIHELIRQLIPKGINENERNYLKTLINKFEVDEEVSLLNWSASQLLTLQLIRYVEKNTGLTFSKEEPQLQDSLYRHVEGLLDRMRYNIQIVNPLKEMIQTKYSNVYELIKSFSPYIFRATGKEITDDEIAFLTIHFSTMISVLNQNESYEYKAVVICNHGLATGNLLAENLKELFPINVVAVLSSRELYLIEKFDIDLIFATIPIEFPGRPVLVVEPIIKMSTQYEIQRFLEENIQLRRKIDRQTDYTEFFQIMLAIIEESGGTLTPNLYEKIEIAFRKNNLMINKKEIQPMIKDILTAQNILIHKEVSDWQEAIKVVAEPLLKEEVITENYIDAMINTVKEYGPYIVIGEHIALAHARPTDGSKKLGLSVATLKNPVNFGHEDHDPVNIIFCLSAIDNYSHLNIMKNLIELIHDKDKLKRLAQADTVESFENILYEG</sequence>
<evidence type="ECO:0000256" key="1">
    <source>
        <dbReference type="ARBA" id="ARBA00022737"/>
    </source>
</evidence>
<evidence type="ECO:0000256" key="2">
    <source>
        <dbReference type="ARBA" id="ARBA00023015"/>
    </source>
</evidence>
<dbReference type="PROSITE" id="PS51372">
    <property type="entry name" value="PRD_2"/>
    <property type="match status" value="1"/>
</dbReference>
<accession>A0AAW8TNM3</accession>
<dbReference type="InterPro" id="IPR002178">
    <property type="entry name" value="PTS_EIIA_type-2_dom"/>
</dbReference>
<keyword evidence="1" id="KW-0677">Repeat</keyword>
<dbReference type="EMBL" id="JARQBI010000006">
    <property type="protein sequence ID" value="MDT2796409.1"/>
    <property type="molecule type" value="Genomic_DNA"/>
</dbReference>
<evidence type="ECO:0000313" key="9">
    <source>
        <dbReference type="Proteomes" id="UP001255696"/>
    </source>
</evidence>
<dbReference type="GO" id="GO:0006355">
    <property type="term" value="P:regulation of DNA-templated transcription"/>
    <property type="evidence" value="ECO:0007669"/>
    <property type="project" value="InterPro"/>
</dbReference>
<dbReference type="InterPro" id="IPR013011">
    <property type="entry name" value="PTS_EIIB_2"/>
</dbReference>
<organism evidence="8 9">
    <name type="scientific">Enterococcus cecorum</name>
    <dbReference type="NCBI Taxonomy" id="44008"/>
    <lineage>
        <taxon>Bacteria</taxon>
        <taxon>Bacillati</taxon>
        <taxon>Bacillota</taxon>
        <taxon>Bacilli</taxon>
        <taxon>Lactobacillales</taxon>
        <taxon>Enterococcaceae</taxon>
        <taxon>Enterococcus</taxon>
    </lineage>
</organism>
<evidence type="ECO:0000259" key="7">
    <source>
        <dbReference type="PROSITE" id="PS51372"/>
    </source>
</evidence>
<dbReference type="SUPFAM" id="SSF55804">
    <property type="entry name" value="Phoshotransferase/anion transport protein"/>
    <property type="match status" value="1"/>
</dbReference>
<dbReference type="InterPro" id="IPR036388">
    <property type="entry name" value="WH-like_DNA-bd_sf"/>
</dbReference>
<dbReference type="InterPro" id="IPR050661">
    <property type="entry name" value="BglG_antiterminators"/>
</dbReference>
<evidence type="ECO:0000256" key="3">
    <source>
        <dbReference type="ARBA" id="ARBA00023159"/>
    </source>
</evidence>
<dbReference type="GO" id="GO:0009401">
    <property type="term" value="P:phosphoenolpyruvate-dependent sugar phosphotransferase system"/>
    <property type="evidence" value="ECO:0007669"/>
    <property type="project" value="InterPro"/>
</dbReference>
<dbReference type="PANTHER" id="PTHR30185:SF18">
    <property type="entry name" value="TRANSCRIPTIONAL REGULATOR MTLR"/>
    <property type="match status" value="1"/>
</dbReference>
<dbReference type="PROSITE" id="PS51099">
    <property type="entry name" value="PTS_EIIB_TYPE_2"/>
    <property type="match status" value="1"/>
</dbReference>
<feature type="domain" description="PTS EIIB type-2" evidence="6">
    <location>
        <begin position="406"/>
        <end position="494"/>
    </location>
</feature>
<dbReference type="InterPro" id="IPR011608">
    <property type="entry name" value="PRD"/>
</dbReference>
<reference evidence="8" key="1">
    <citation type="submission" date="2023-03" db="EMBL/GenBank/DDBJ databases">
        <authorList>
            <person name="Shen W."/>
            <person name="Cai J."/>
        </authorList>
    </citation>
    <scope>NUCLEOTIDE SEQUENCE</scope>
    <source>
        <strain evidence="8">B245-2</strain>
    </source>
</reference>
<feature type="domain" description="PRD" evidence="7">
    <location>
        <begin position="293"/>
        <end position="401"/>
    </location>
</feature>
<dbReference type="Gene3D" id="3.40.930.10">
    <property type="entry name" value="Mannitol-specific EII, Chain A"/>
    <property type="match status" value="1"/>
</dbReference>
<dbReference type="GO" id="GO:0008982">
    <property type="term" value="F:protein-N(PI)-phosphohistidine-sugar phosphotransferase activity"/>
    <property type="evidence" value="ECO:0007669"/>
    <property type="project" value="InterPro"/>
</dbReference>
<feature type="domain" description="PTS EIIA type-2" evidence="5">
    <location>
        <begin position="550"/>
        <end position="693"/>
    </location>
</feature>
<dbReference type="Gene3D" id="1.10.10.10">
    <property type="entry name" value="Winged helix-like DNA-binding domain superfamily/Winged helix DNA-binding domain"/>
    <property type="match status" value="1"/>
</dbReference>
<dbReference type="Gene3D" id="1.10.1790.10">
    <property type="entry name" value="PRD domain"/>
    <property type="match status" value="1"/>
</dbReference>
<dbReference type="PROSITE" id="PS51094">
    <property type="entry name" value="PTS_EIIA_TYPE_2"/>
    <property type="match status" value="1"/>
</dbReference>
<keyword evidence="3" id="KW-0010">Activator</keyword>
<protein>
    <submittedName>
        <fullName evidence="8">BglG family transcription antiterminator</fullName>
    </submittedName>
</protein>
<keyword evidence="4" id="KW-0804">Transcription</keyword>
<evidence type="ECO:0000259" key="6">
    <source>
        <dbReference type="PROSITE" id="PS51099"/>
    </source>
</evidence>
<dbReference type="Pfam" id="PF00359">
    <property type="entry name" value="PTS_EIIA_2"/>
    <property type="match status" value="1"/>
</dbReference>
<dbReference type="InterPro" id="IPR007737">
    <property type="entry name" value="Mga_HTH"/>
</dbReference>
<dbReference type="InterPro" id="IPR013196">
    <property type="entry name" value="HTH_11"/>
</dbReference>
<proteinExistence type="predicted"/>
<dbReference type="AlphaFoldDB" id="A0AAW8TNM3"/>
<dbReference type="PANTHER" id="PTHR30185">
    <property type="entry name" value="CRYPTIC BETA-GLUCOSIDE BGL OPERON ANTITERMINATOR"/>
    <property type="match status" value="1"/>
</dbReference>
<dbReference type="InterPro" id="IPR036634">
    <property type="entry name" value="PRD_sf"/>
</dbReference>
<comment type="caution">
    <text evidence="8">The sequence shown here is derived from an EMBL/GenBank/DDBJ whole genome shotgun (WGS) entry which is preliminary data.</text>
</comment>
<keyword evidence="2" id="KW-0805">Transcription regulation</keyword>
<dbReference type="CDD" id="cd00211">
    <property type="entry name" value="PTS_IIA_fru"/>
    <property type="match status" value="1"/>
</dbReference>
<evidence type="ECO:0000313" key="8">
    <source>
        <dbReference type="EMBL" id="MDT2796409.1"/>
    </source>
</evidence>
<name>A0AAW8TNM3_9ENTE</name>
<dbReference type="Proteomes" id="UP001255696">
    <property type="component" value="Unassembled WGS sequence"/>
</dbReference>
<dbReference type="Pfam" id="PF00874">
    <property type="entry name" value="PRD"/>
    <property type="match status" value="1"/>
</dbReference>
<evidence type="ECO:0000256" key="4">
    <source>
        <dbReference type="ARBA" id="ARBA00023163"/>
    </source>
</evidence>
<dbReference type="InterPro" id="IPR016152">
    <property type="entry name" value="PTrfase/Anion_transptr"/>
</dbReference>
<dbReference type="RefSeq" id="WP_047334341.1">
    <property type="nucleotide sequence ID" value="NZ_CP010060.1"/>
</dbReference>
<dbReference type="SUPFAM" id="SSF63520">
    <property type="entry name" value="PTS-regulatory domain, PRD"/>
    <property type="match status" value="1"/>
</dbReference>
<dbReference type="CDD" id="cd05568">
    <property type="entry name" value="PTS_IIB_bgl_like"/>
    <property type="match status" value="1"/>
</dbReference>
<dbReference type="Pfam" id="PF05043">
    <property type="entry name" value="Mga"/>
    <property type="match status" value="1"/>
</dbReference>
<gene>
    <name evidence="8" type="ORF">P7H47_03850</name>
</gene>